<dbReference type="Gene3D" id="3.90.180.10">
    <property type="entry name" value="Medium-chain alcohol dehydrogenases, catalytic domain"/>
    <property type="match status" value="1"/>
</dbReference>
<dbReference type="Pfam" id="PF08659">
    <property type="entry name" value="KR"/>
    <property type="match status" value="1"/>
</dbReference>
<keyword evidence="4" id="KW-0808">Transferase</keyword>
<dbReference type="InterPro" id="IPR049900">
    <property type="entry name" value="PKS_mFAS_DH"/>
</dbReference>
<dbReference type="OrthoDB" id="329835at2759"/>
<dbReference type="PANTHER" id="PTHR45681:SF6">
    <property type="entry name" value="POLYKETIDE SYNTHASE 37"/>
    <property type="match status" value="1"/>
</dbReference>
<dbReference type="SMART" id="SM00827">
    <property type="entry name" value="PKS_AT"/>
    <property type="match status" value="1"/>
</dbReference>
<evidence type="ECO:0000259" key="7">
    <source>
        <dbReference type="PROSITE" id="PS52004"/>
    </source>
</evidence>
<dbReference type="InterPro" id="IPR013217">
    <property type="entry name" value="Methyltransf_12"/>
</dbReference>
<dbReference type="SUPFAM" id="SSF53901">
    <property type="entry name" value="Thiolase-like"/>
    <property type="match status" value="1"/>
</dbReference>
<dbReference type="SUPFAM" id="SSF47336">
    <property type="entry name" value="ACP-like"/>
    <property type="match status" value="1"/>
</dbReference>
<dbReference type="GO" id="GO:0004315">
    <property type="term" value="F:3-oxoacyl-[acyl-carrier-protein] synthase activity"/>
    <property type="evidence" value="ECO:0007669"/>
    <property type="project" value="InterPro"/>
</dbReference>
<dbReference type="InterPro" id="IPR013968">
    <property type="entry name" value="PKS_KR"/>
</dbReference>
<keyword evidence="2" id="KW-0596">Phosphopantetheine</keyword>
<dbReference type="InterPro" id="IPR001227">
    <property type="entry name" value="Ac_transferase_dom_sf"/>
</dbReference>
<dbReference type="InterPro" id="IPR018201">
    <property type="entry name" value="Ketoacyl_synth_AS"/>
</dbReference>
<dbReference type="InterPro" id="IPR036736">
    <property type="entry name" value="ACP-like_sf"/>
</dbReference>
<dbReference type="Gene3D" id="3.40.47.10">
    <property type="match status" value="1"/>
</dbReference>
<dbReference type="SMART" id="SM00822">
    <property type="entry name" value="PKS_KR"/>
    <property type="match status" value="1"/>
</dbReference>
<dbReference type="Pfam" id="PF07993">
    <property type="entry name" value="NAD_binding_4"/>
    <property type="match status" value="1"/>
</dbReference>
<gene>
    <name evidence="9" type="ORF">CYY_005318</name>
</gene>
<dbReference type="PROSITE" id="PS00606">
    <property type="entry name" value="KS3_1"/>
    <property type="match status" value="1"/>
</dbReference>
<dbReference type="InterPro" id="IPR013120">
    <property type="entry name" value="FAR_NAD-bd"/>
</dbReference>
<dbReference type="PROSITE" id="PS50075">
    <property type="entry name" value="CARRIER"/>
    <property type="match status" value="1"/>
</dbReference>
<dbReference type="Gene3D" id="3.40.50.720">
    <property type="entry name" value="NAD(P)-binding Rossmann-like Domain"/>
    <property type="match status" value="3"/>
</dbReference>
<dbReference type="Pfam" id="PF00109">
    <property type="entry name" value="ketoacyl-synt"/>
    <property type="match status" value="1"/>
</dbReference>
<keyword evidence="10" id="KW-1185">Reference proteome</keyword>
<dbReference type="Pfam" id="PF21089">
    <property type="entry name" value="PKS_DH_N"/>
    <property type="match status" value="1"/>
</dbReference>
<dbReference type="Gene3D" id="3.10.129.110">
    <property type="entry name" value="Polyketide synthase dehydratase"/>
    <property type="match status" value="1"/>
</dbReference>
<dbReference type="CDD" id="cd00833">
    <property type="entry name" value="PKS"/>
    <property type="match status" value="1"/>
</dbReference>
<dbReference type="InterPro" id="IPR009081">
    <property type="entry name" value="PP-bd_ACP"/>
</dbReference>
<dbReference type="SUPFAM" id="SSF53335">
    <property type="entry name" value="S-adenosyl-L-methionine-dependent methyltransferases"/>
    <property type="match status" value="1"/>
</dbReference>
<dbReference type="Pfam" id="PF08240">
    <property type="entry name" value="ADH_N"/>
    <property type="match status" value="1"/>
</dbReference>
<dbReference type="InterPro" id="IPR032821">
    <property type="entry name" value="PKS_assoc"/>
</dbReference>
<dbReference type="Pfam" id="PF02801">
    <property type="entry name" value="Ketoacyl-synt_C"/>
    <property type="match status" value="1"/>
</dbReference>
<dbReference type="Gene3D" id="3.40.50.150">
    <property type="entry name" value="Vaccinia Virus protein VP39"/>
    <property type="match status" value="1"/>
</dbReference>
<dbReference type="SUPFAM" id="SSF55048">
    <property type="entry name" value="Probable ACP-binding domain of malonyl-CoA ACP transacylase"/>
    <property type="match status" value="1"/>
</dbReference>
<reference evidence="9" key="1">
    <citation type="submission" date="2020-01" db="EMBL/GenBank/DDBJ databases">
        <title>Development of genomics and gene disruption for Polysphondylium violaceum indicates a role for the polyketide synthase stlB in stalk morphogenesis.</title>
        <authorList>
            <person name="Narita B."/>
            <person name="Kawabe Y."/>
            <person name="Kin K."/>
            <person name="Saito T."/>
            <person name="Gibbs R."/>
            <person name="Kuspa A."/>
            <person name="Muzny D."/>
            <person name="Queller D."/>
            <person name="Richards S."/>
            <person name="Strassman J."/>
            <person name="Sucgang R."/>
            <person name="Worley K."/>
            <person name="Schaap P."/>
        </authorList>
    </citation>
    <scope>NUCLEOTIDE SEQUENCE</scope>
    <source>
        <strain evidence="9">QSvi11</strain>
    </source>
</reference>
<evidence type="ECO:0000256" key="1">
    <source>
        <dbReference type="ARBA" id="ARBA00001957"/>
    </source>
</evidence>
<feature type="active site" description="Proton donor; for dehydratase activity" evidence="5">
    <location>
        <position position="1113"/>
    </location>
</feature>
<evidence type="ECO:0000259" key="6">
    <source>
        <dbReference type="PROSITE" id="PS50075"/>
    </source>
</evidence>
<accession>A0A8J4PT54</accession>
<dbReference type="InterPro" id="IPR011032">
    <property type="entry name" value="GroES-like_sf"/>
</dbReference>
<dbReference type="InterPro" id="IPR042104">
    <property type="entry name" value="PKS_dehydratase_sf"/>
</dbReference>
<dbReference type="GO" id="GO:0016491">
    <property type="term" value="F:oxidoreductase activity"/>
    <property type="evidence" value="ECO:0007669"/>
    <property type="project" value="InterPro"/>
</dbReference>
<dbReference type="InterPro" id="IPR014043">
    <property type="entry name" value="Acyl_transferase_dom"/>
</dbReference>
<dbReference type="InterPro" id="IPR016036">
    <property type="entry name" value="Malonyl_transacylase_ACP-bd"/>
</dbReference>
<evidence type="ECO:0000256" key="2">
    <source>
        <dbReference type="ARBA" id="ARBA00022450"/>
    </source>
</evidence>
<dbReference type="InterPro" id="IPR057326">
    <property type="entry name" value="KR_dom"/>
</dbReference>
<dbReference type="InterPro" id="IPR029063">
    <property type="entry name" value="SAM-dependent_MTases_sf"/>
</dbReference>
<sequence>MYRRNRVAIVGLGLRLPKSKSPQEFWCNLVNKFDGISQVSKERFSSNFYEIGYWSSNRAGFLELDEWLSFDPLFFGISPSDAAGIDPQQRLLLKVVYEALQDAHIDPQQVRGTNTSVYIGCCSTDYKGQLLNYEKPSLSQETSIYAIANRISHTFDFRGPSMTIDTACSSSMSAFSLGFESIERGDSDLSVVGGVGLLFNSEYFSYLSGLNALSPDGECKSFDASANGFARAEGSTILVLKNLDRAIQDGDTIYSVVEGVNSNSDGNFEKGNFHSPSASAQSENLYRALSKGNINPSDVYYFECHGTGTIVGDKVETSALSKVFKDNHSQDQPLLIGSVKSNIGHTEGNSGACGIAKVCLMMKNKTFVPNIHFNTPNPNIDFDNWNLKVVTECTPFPLIDRKVVMGINSFGITGSNGCVFLSEYKAPTSVTQKNINETTTNSNNNLLVPISSNSKQSMDKYLTTIMDNDFISDVKDKLEFNDFIRYHILSKPTQYIQRSVLSCTIQDGWNNFSESKVFRNEKETTSNMFSIQSNPKVVFVYCGQGPQWNQMGLNLYEKEPTFKKTVDLIDDKLGKHFGYSVWNKLLQTTDELSIHDPLLAQPSMFILQCALTELYKQWRVIPDIVTGHSFGEITSLYYSGIISLDSACKIVYERARLQQKTVGSGRMLALSLSKDDFDKRFKSMYPDIEIACFNSNNSNVISGSEANLLSIKSILDKDNIFCAFLGTRSSFHSSSQESIKNEFFDSIDNNLYNNNNSGSIMFSTTTSNQITKFSTQLLYDNLRNPVLFSQTIHNISNFIEDNTKTIFIEISPHPTLSRFIKEIYDQLDKKNITIINPLNKKSKDQEQLKFNETISNLYINGYDIDFSCQYTCEQLLDTTFKSKCQHLIPPYQWDDEIYYKESDSMKRLRLVGPSIDCLGNPVLITQIQNSKAFKTVINTDRNPFSYLKGHMVDSRNYFPGCGYIDNIMKAFTDSDHVIISRLEFKQPLILKPSTDYELHTTITQVSKNEHKAEFHFSANNKWINSATGKVIISPPFTNRKLDFSSLQSKCNLSTVYKTDIYQYISATTGLTYVDQFQRVEEANLGDGCSLSKISIKPRLSNNDTTLFNPAILDSCLHGIFPLAKGPLNILFDRISNMKIYTENIKNIKIDDIDFIYAFTDNLQIDKIDNRITSSLKVMLDDGTLLFEILQLTCLSLTPIKSDTIKYPNKELYSLFWQSIESLPMHKWIADDLNSLEPVNFLDNLNYQKYCSLLFYNHIKKKAPSSLDKSVIQSTSINDLINHYLLDTNIKSKYSNLFRLTFKVLQENPEYMVDDESELNRILESIVFKDIYINYTGVLKKSIPVIASLLFPSPNLEIEDTQKYVFDDDEANNLYLNHYLSENIRVLCNNICKLIKENIKEKRVVRIIELGSGTGSLTSDILKSLHQLLIQNEDHCQIQIEFTYSDISSSFISQAKSLFGQYSDKINIIYTTVDIESDFLEKQQLKGSYYDFIVLANVMHFASQASFPLQEIYKILSYGGHLLFLETITGLTHMDFYYGAVDQWTGYKDTDIRSDHYCMNPEQWKILLEQIGYTNICSTTSNHLHFVMYGQKPLINDKLSLLKESTIVKRKVIIFQRFTDENSGTIIDKLSKHCQQTIVIANHLELKRFISEIHDDDIIINLSILSEIDKNSLNQVTMEFIEINQEILKKKSRCKHILLSLNSLMDSKYYLNASVVGASRYFNRFNDCVLIDFDQQTLQHPSFNIVNMIELLMDSKSNNYKEFAVRNCIPHIELAGKELIRDSPSYENNDFYATFKLNFSLKLSTKLKELSPYQVEVEIKASGINFRDNLVYRDLVSQQFTLFNGEKHFVGFGGEMTALVTRIGEKVSKVKVGDRVCGIVNSFTNKAMVNEDELCILPDSISYTEGATIPVVYLTVYYSILRLGRLFDDYDKDESTKSILIHSATGGVGLSALNLLKWKMKQTGIKVYIFVTVGTKEKQDIIKEKYGSMVTGIFSSLNTDFVDDIKNQLLELGSTRGGVDVILNTTASEFMHSNFSTLAQDGKMVDLSVTHLYNNEFLDFNNFRHNISYITTDVSSYTRSFQIKVFNEIVDAISKKELDLIPVTVFPIDKLKDALEFIGERKHIGKLVVEYDKDIVTPDVIKAYKNKVLKNDYQIQTTSKCVIITGQQGLVLETLNWLISNSNSITDVIILTRSTMKWEIRKTINQYKSKINFHFRSIDIGNYEVMESTFKKLYNNNPQLPPVDCILHFAYLHTESEPLDITLDEITAVHNAKTMGLLNLHELSLLLKWDIKHFIISSSIIVLNPTYNQCAYISANLVYDSFSKYRRSLGLECSCLIFGPLEGAGYVSRKKSVENHLSHIGYHPLPLAKTLGSIDLAFSQTYSKSNLITGIFNFSIIKKNGHIFPHFEYYTNHIQSTSSAYAGETSLYSIRDKVINTIADLLSISPSKLNSSMKFKDYGVDSLFMVQLKNWIEKEFNKPNIISVSQLQNSTIDSIIERIQKNIDNNNSSKNKITIVDQKDQPFLSDLFIETHPMDYWQNEIKLDEKIRSDPNCKLESNQGRILLTGATGFLGSYLLTDLLHQKDCKIIYCPIRANSTEHAKSRIIESLSKYKLLHLLNENDLENRIIPIVSDLNQESLGLNQNQFNNLAENIDIIIHCAATVHFNVFYSDIKDKFMLKELLKLIASNQNRLIRFLELSSTSVYLSTNNNNNNHNSGVNENKIPSLDEQNTKFGYAQSKVVQEYILNEAYQRGIPCVITRPPFIFPTDVPSYDSFQLFFFSCLKVKKCPILVDSKAHVESLKVISSSICKIAMNDKYWIKSLNHADQVPQLNLISEPIQISSVIDTISKTYSYPMIDFEEWKQLVAKSNDPICKKIVPFLPGLIPAHMKKFVKGKGNQQEELVSAKDHLSTESIFHIIEKNNI</sequence>
<dbReference type="PROSITE" id="PS52019">
    <property type="entry name" value="PKS_MFAS_DH"/>
    <property type="match status" value="1"/>
</dbReference>
<dbReference type="InterPro" id="IPR020841">
    <property type="entry name" value="PKS_Beta-ketoAc_synthase_dom"/>
</dbReference>
<dbReference type="InterPro" id="IPR050444">
    <property type="entry name" value="Polyketide_Synthase"/>
</dbReference>
<feature type="domain" description="PKS/mFAS DH" evidence="8">
    <location>
        <begin position="915"/>
        <end position="1205"/>
    </location>
</feature>
<dbReference type="Pfam" id="PF00698">
    <property type="entry name" value="Acyl_transf_1"/>
    <property type="match status" value="1"/>
</dbReference>
<evidence type="ECO:0000313" key="9">
    <source>
        <dbReference type="EMBL" id="KAF2073373.1"/>
    </source>
</evidence>
<evidence type="ECO:0008006" key="11">
    <source>
        <dbReference type="Google" id="ProtNLM"/>
    </source>
</evidence>
<dbReference type="InterPro" id="IPR049552">
    <property type="entry name" value="PKS_DH_N"/>
</dbReference>
<feature type="active site" description="Proton acceptor; for dehydratase activity" evidence="5">
    <location>
        <position position="950"/>
    </location>
</feature>
<dbReference type="Pfam" id="PF13602">
    <property type="entry name" value="ADH_zinc_N_2"/>
    <property type="match status" value="1"/>
</dbReference>
<dbReference type="EMBL" id="AJWJ01000208">
    <property type="protein sequence ID" value="KAF2073373.1"/>
    <property type="molecule type" value="Genomic_DNA"/>
</dbReference>
<feature type="region of interest" description="N-terminal hotdog fold" evidence="5">
    <location>
        <begin position="915"/>
        <end position="1037"/>
    </location>
</feature>
<proteinExistence type="predicted"/>
<feature type="domain" description="Ketosynthase family 3 (KS3)" evidence="7">
    <location>
        <begin position="4"/>
        <end position="423"/>
    </location>
</feature>
<dbReference type="Pfam" id="PF08242">
    <property type="entry name" value="Methyltransf_12"/>
    <property type="match status" value="1"/>
</dbReference>
<dbReference type="Proteomes" id="UP000695562">
    <property type="component" value="Unassembled WGS sequence"/>
</dbReference>
<dbReference type="SMART" id="SM00829">
    <property type="entry name" value="PKS_ER"/>
    <property type="match status" value="1"/>
</dbReference>
<evidence type="ECO:0000313" key="10">
    <source>
        <dbReference type="Proteomes" id="UP000695562"/>
    </source>
</evidence>
<dbReference type="InterPro" id="IPR020843">
    <property type="entry name" value="ER"/>
</dbReference>
<name>A0A8J4PT54_9MYCE</name>
<dbReference type="InterPro" id="IPR013154">
    <property type="entry name" value="ADH-like_N"/>
</dbReference>
<dbReference type="InterPro" id="IPR016039">
    <property type="entry name" value="Thiolase-like"/>
</dbReference>
<dbReference type="CDD" id="cd05195">
    <property type="entry name" value="enoyl_red"/>
    <property type="match status" value="1"/>
</dbReference>
<dbReference type="InterPro" id="IPR016035">
    <property type="entry name" value="Acyl_Trfase/lysoPLipase"/>
</dbReference>
<dbReference type="Gene3D" id="3.40.366.10">
    <property type="entry name" value="Malonyl-Coenzyme A Acyl Carrier Protein, domain 2"/>
    <property type="match status" value="1"/>
</dbReference>
<comment type="cofactor">
    <cofactor evidence="1">
        <name>pantetheine 4'-phosphate</name>
        <dbReference type="ChEBI" id="CHEBI:47942"/>
    </cofactor>
</comment>
<dbReference type="InterPro" id="IPR014031">
    <property type="entry name" value="Ketoacyl_synth_C"/>
</dbReference>
<protein>
    <recommendedName>
        <fullName evidence="11">Polyketide synthase</fullName>
    </recommendedName>
</protein>
<organism evidence="9 10">
    <name type="scientific">Polysphondylium violaceum</name>
    <dbReference type="NCBI Taxonomy" id="133409"/>
    <lineage>
        <taxon>Eukaryota</taxon>
        <taxon>Amoebozoa</taxon>
        <taxon>Evosea</taxon>
        <taxon>Eumycetozoa</taxon>
        <taxon>Dictyostelia</taxon>
        <taxon>Dictyosteliales</taxon>
        <taxon>Dictyosteliaceae</taxon>
        <taxon>Polysphondylium</taxon>
    </lineage>
</organism>
<dbReference type="Pfam" id="PF16197">
    <property type="entry name" value="KAsynt_C_assoc"/>
    <property type="match status" value="1"/>
</dbReference>
<evidence type="ECO:0000256" key="3">
    <source>
        <dbReference type="ARBA" id="ARBA00022553"/>
    </source>
</evidence>
<dbReference type="PROSITE" id="PS52004">
    <property type="entry name" value="KS3_2"/>
    <property type="match status" value="1"/>
</dbReference>
<evidence type="ECO:0000256" key="4">
    <source>
        <dbReference type="ARBA" id="ARBA00022679"/>
    </source>
</evidence>
<dbReference type="SUPFAM" id="SSF51735">
    <property type="entry name" value="NAD(P)-binding Rossmann-fold domains"/>
    <property type="match status" value="3"/>
</dbReference>
<dbReference type="Pfam" id="PF14765">
    <property type="entry name" value="PS-DH"/>
    <property type="match status" value="1"/>
</dbReference>
<feature type="domain" description="Carrier" evidence="6">
    <location>
        <begin position="2424"/>
        <end position="2502"/>
    </location>
</feature>
<dbReference type="Gene3D" id="1.10.1200.10">
    <property type="entry name" value="ACP-like"/>
    <property type="match status" value="1"/>
</dbReference>
<keyword evidence="3" id="KW-0597">Phosphoprotein</keyword>
<dbReference type="CDD" id="cd02440">
    <property type="entry name" value="AdoMet_MTases"/>
    <property type="match status" value="1"/>
</dbReference>
<dbReference type="InterPro" id="IPR014030">
    <property type="entry name" value="Ketoacyl_synth_N"/>
</dbReference>
<evidence type="ECO:0000259" key="8">
    <source>
        <dbReference type="PROSITE" id="PS52019"/>
    </source>
</evidence>
<dbReference type="SUPFAM" id="SSF50129">
    <property type="entry name" value="GroES-like"/>
    <property type="match status" value="1"/>
</dbReference>
<dbReference type="InterPro" id="IPR049551">
    <property type="entry name" value="PKS_DH_C"/>
</dbReference>
<dbReference type="GO" id="GO:0006633">
    <property type="term" value="P:fatty acid biosynthetic process"/>
    <property type="evidence" value="ECO:0007669"/>
    <property type="project" value="InterPro"/>
</dbReference>
<dbReference type="SMART" id="SM00825">
    <property type="entry name" value="PKS_KS"/>
    <property type="match status" value="1"/>
</dbReference>
<dbReference type="SUPFAM" id="SSF52151">
    <property type="entry name" value="FabD/lysophospholipase-like"/>
    <property type="match status" value="1"/>
</dbReference>
<evidence type="ECO:0000256" key="5">
    <source>
        <dbReference type="PROSITE-ProRule" id="PRU01363"/>
    </source>
</evidence>
<dbReference type="Pfam" id="PF23297">
    <property type="entry name" value="ACP_SdgA_C"/>
    <property type="match status" value="1"/>
</dbReference>
<dbReference type="PANTHER" id="PTHR45681">
    <property type="entry name" value="POLYKETIDE SYNTHASE 44-RELATED"/>
    <property type="match status" value="1"/>
</dbReference>
<dbReference type="InterPro" id="IPR036291">
    <property type="entry name" value="NAD(P)-bd_dom_sf"/>
</dbReference>
<feature type="region of interest" description="C-terminal hotdog fold" evidence="5">
    <location>
        <begin position="1051"/>
        <end position="1205"/>
    </location>
</feature>
<comment type="caution">
    <text evidence="9">The sequence shown here is derived from an EMBL/GenBank/DDBJ whole genome shotgun (WGS) entry which is preliminary data.</text>
</comment>